<feature type="domain" description="Reverse transcriptase zinc-binding" evidence="1">
    <location>
        <begin position="62"/>
        <end position="140"/>
    </location>
</feature>
<reference evidence="2 3" key="1">
    <citation type="journal article" date="2018" name="PLoS Genet.">
        <title>Population sequencing reveals clonal diversity and ancestral inbreeding in the grapevine cultivar Chardonnay.</title>
        <authorList>
            <person name="Roach M.J."/>
            <person name="Johnson D.L."/>
            <person name="Bohlmann J."/>
            <person name="van Vuuren H.J."/>
            <person name="Jones S.J."/>
            <person name="Pretorius I.S."/>
            <person name="Schmidt S.A."/>
            <person name="Borneman A.R."/>
        </authorList>
    </citation>
    <scope>NUCLEOTIDE SEQUENCE [LARGE SCALE GENOMIC DNA]</scope>
    <source>
        <strain evidence="3">cv. Chardonnay</strain>
        <tissue evidence="2">Leaf</tissue>
    </source>
</reference>
<dbReference type="Proteomes" id="UP000288805">
    <property type="component" value="Unassembled WGS sequence"/>
</dbReference>
<organism evidence="2 3">
    <name type="scientific">Vitis vinifera</name>
    <name type="common">Grape</name>
    <dbReference type="NCBI Taxonomy" id="29760"/>
    <lineage>
        <taxon>Eukaryota</taxon>
        <taxon>Viridiplantae</taxon>
        <taxon>Streptophyta</taxon>
        <taxon>Embryophyta</taxon>
        <taxon>Tracheophyta</taxon>
        <taxon>Spermatophyta</taxon>
        <taxon>Magnoliopsida</taxon>
        <taxon>eudicotyledons</taxon>
        <taxon>Gunneridae</taxon>
        <taxon>Pentapetalae</taxon>
        <taxon>rosids</taxon>
        <taxon>Vitales</taxon>
        <taxon>Vitaceae</taxon>
        <taxon>Viteae</taxon>
        <taxon>Vitis</taxon>
    </lineage>
</organism>
<dbReference type="EMBL" id="QGNW01001307">
    <property type="protein sequence ID" value="RVW46153.1"/>
    <property type="molecule type" value="Genomic_DNA"/>
</dbReference>
<comment type="caution">
    <text evidence="2">The sequence shown here is derived from an EMBL/GenBank/DDBJ whole genome shotgun (WGS) entry which is preliminary data.</text>
</comment>
<name>A0A438EEU1_VITVI</name>
<dbReference type="Pfam" id="PF13966">
    <property type="entry name" value="zf-RVT"/>
    <property type="match status" value="1"/>
</dbReference>
<protein>
    <recommendedName>
        <fullName evidence="1">Reverse transcriptase zinc-binding domain-containing protein</fullName>
    </recommendedName>
</protein>
<evidence type="ECO:0000259" key="1">
    <source>
        <dbReference type="Pfam" id="PF13966"/>
    </source>
</evidence>
<evidence type="ECO:0000313" key="2">
    <source>
        <dbReference type="EMBL" id="RVW46153.1"/>
    </source>
</evidence>
<proteinExistence type="predicted"/>
<gene>
    <name evidence="2" type="ORF">CK203_076209</name>
</gene>
<evidence type="ECO:0000313" key="3">
    <source>
        <dbReference type="Proteomes" id="UP000288805"/>
    </source>
</evidence>
<dbReference type="AlphaFoldDB" id="A0A438EEU1"/>
<dbReference type="InterPro" id="IPR026960">
    <property type="entry name" value="RVT-Znf"/>
</dbReference>
<sequence>MGRGSLEFFYLREKGRSPCFFKPFNDWEVGCVERFSLSLHGLRVCRDEKDRVLLTKTKSGKFIVMSLYTALELGTSVSFPSNFIWKAWVQSKVSFFAWEVTWGKVLALDQVQKRGRSLANGCFLCHTKEKSTDHLLIHCVEIRI</sequence>
<accession>A0A438EEU1</accession>